<organism evidence="1">
    <name type="scientific">Kitasatospora sp. CMC57</name>
    <dbReference type="NCBI Taxonomy" id="3231513"/>
    <lineage>
        <taxon>Bacteria</taxon>
        <taxon>Bacillati</taxon>
        <taxon>Actinomycetota</taxon>
        <taxon>Actinomycetes</taxon>
        <taxon>Kitasatosporales</taxon>
        <taxon>Streptomycetaceae</taxon>
        <taxon>Kitasatospora</taxon>
    </lineage>
</organism>
<evidence type="ECO:0000313" key="1">
    <source>
        <dbReference type="EMBL" id="BFP50051.1"/>
    </source>
</evidence>
<sequence length="59" mass="6580">MVLCECCGQPCPWTPFGACCSWDCFDRDRSSVEEQQAMVEAAPEAFAFFMGLPPGERIE</sequence>
<reference evidence="1" key="1">
    <citation type="submission" date="2024-07" db="EMBL/GenBank/DDBJ databases">
        <title>Complete genome sequences of cellulolytic bacteria, Kitasatospora sp. CMC57 and Streptomyces sp. CMC78, isolated from Japanese agricultural soil.</title>
        <authorList>
            <person name="Hashimoto T."/>
            <person name="Ito M."/>
            <person name="Iwamoto M."/>
            <person name="Fukahori D."/>
            <person name="Shoda T."/>
            <person name="Sakoda M."/>
            <person name="Morohoshi T."/>
            <person name="Mitsuboshi M."/>
            <person name="Nishizawa T."/>
        </authorList>
    </citation>
    <scope>NUCLEOTIDE SEQUENCE</scope>
    <source>
        <strain evidence="1">CMC57</strain>
        <plasmid evidence="1">pCMC57_01</plasmid>
    </source>
</reference>
<dbReference type="KEGG" id="kic:KCMC57_64190"/>
<protein>
    <recommendedName>
        <fullName evidence="2">Cysteine-rich CPCC domain-containing protein</fullName>
    </recommendedName>
</protein>
<dbReference type="EMBL" id="AP035882">
    <property type="protein sequence ID" value="BFP50051.1"/>
    <property type="molecule type" value="Genomic_DNA"/>
</dbReference>
<proteinExistence type="predicted"/>
<keyword evidence="1" id="KW-0614">Plasmid</keyword>
<evidence type="ECO:0008006" key="2">
    <source>
        <dbReference type="Google" id="ProtNLM"/>
    </source>
</evidence>
<name>A0AB33K826_9ACTN</name>
<accession>A0AB33K826</accession>
<gene>
    <name evidence="1" type="ORF">KCMC57_64190</name>
</gene>
<geneLocation type="plasmid" evidence="1">
    <name>pCMC57_01</name>
</geneLocation>
<dbReference type="AlphaFoldDB" id="A0AB33K826"/>